<protein>
    <recommendedName>
        <fullName evidence="5">Small secreted domain DUF320</fullName>
    </recommendedName>
</protein>
<reference evidence="3 4" key="1">
    <citation type="submission" date="2018-03" db="EMBL/GenBank/DDBJ databases">
        <title>Genomic Encyclopedia of Type Strains, Phase III (KMG-III): the genomes of soil and plant-associated and newly described type strains.</title>
        <authorList>
            <person name="Whitman W."/>
        </authorList>
    </citation>
    <scope>NUCLEOTIDE SEQUENCE [LARGE SCALE GENOMIC DNA]</scope>
    <source>
        <strain evidence="3 4">CGMCC 4.7097</strain>
    </source>
</reference>
<feature type="signal peptide" evidence="2">
    <location>
        <begin position="1"/>
        <end position="28"/>
    </location>
</feature>
<evidence type="ECO:0000313" key="3">
    <source>
        <dbReference type="EMBL" id="PSL55295.1"/>
    </source>
</evidence>
<sequence length="1132" mass="111381">MQTWAKRGLKTALVTGGLLMLGTGIASAQENVNPDAKPNPLDAKVRVPVDVDHNNLGTPVGNHDLPAVHHEIGTPSAADRPIRELTGPANPLVRTARERLTGVDTSALTRGNTADADVVVPVSACGNAIAAGGDAYSDGVCVQSASSTGEIRSDGSYGTLAGNVAHGAAAVSPQVNGNAVAALANAESRAISYQRATAGDNVKTSGQDGSLSGNIAAVQGALPAQVTNNAVAAGGNAYSEATSSNDAQAAGSLSTTGDRSTGGGNVLGTPLAPVVAVTGNGVGAAGNAETVTENRASSDAGTTNRDRTDLPMWSATSGNGGTLAGNVAQPAFAGPVAAGDNTLAGAGNARVTNAMAHDAEAGGHSYTAGQDSVLSGNFADTPVALPVSGAGNALSGVGNTSARHANEATAVTGGDTYTNGDRSVLSANSANLPPAGAADLCGNGLTGGGIAEAECGNDVSAESGGYNGTTGNDAVGSGNVGQVPLGLPAEAFGNGFGAAGTPTARADEDKYVRSGRVATSVDDNGTVSSNVVSAPTALGGQVFGNSGGAVANPTSKTDSDTRIDLANPPKANGKHGSASGNIVHVPTSNPAQVFGDSVVAVGNGSSETDSRLDSRSGGAATTTGDEGSLSGNVLSLPEASSPQVFGSAVGAGSNVESESRNEFGSHSGGDVQTSGDDGSFSGNGVGAQPSIPLQLFGDAVTAAGNGYSQTDNKTGLIAGGEHLTSAEDSAWSGNLVTAPAGVTPSVHGDAVTVAGLADAATGSRSTSHSGGVTTTEGHGPVSAHDVEAPAEAFARLVGVPVDVLGTATANAQDRNDVRTGDDRGDDTEVTEPNRGIQLPAGVDSLLRATELPSLGLLSRLSQYTVPLSTPGIDDLRGLPIQGLTQLPMPGGALLSRAVPKPDLPKPAAPRPDMIVGALSQAKPPSLAGPVGALSQAKPPSLAGPAGALSQAELPTRQLPKLGAVSDLTDQLPRLGDVDQVQHGLPAVGEGARAALGTLPLGAVLTRSVRTDSDERSFGGTLPVVGDLVTTQGIPVVDNLPLQGLTQGGRAVSSLPVAAPAGLPFVLPVPGVAQPRSESPALPPLSLSGLNVNPMQGGVGPTRFTDTQAPALADMDARSLFNAHEVTTVLPRI</sequence>
<keyword evidence="4" id="KW-1185">Reference proteome</keyword>
<keyword evidence="2" id="KW-0732">Signal</keyword>
<feature type="compositionally biased region" description="Basic and acidic residues" evidence="1">
    <location>
        <begin position="813"/>
        <end position="822"/>
    </location>
</feature>
<evidence type="ECO:0000313" key="4">
    <source>
        <dbReference type="Proteomes" id="UP000241118"/>
    </source>
</evidence>
<feature type="compositionally biased region" description="Polar residues" evidence="1">
    <location>
        <begin position="241"/>
        <end position="259"/>
    </location>
</feature>
<feature type="chain" id="PRO_5015177174" description="Small secreted domain DUF320" evidence="2">
    <location>
        <begin position="29"/>
        <end position="1132"/>
    </location>
</feature>
<feature type="region of interest" description="Disordered" evidence="1">
    <location>
        <begin position="759"/>
        <end position="779"/>
    </location>
</feature>
<feature type="region of interest" description="Disordered" evidence="1">
    <location>
        <begin position="600"/>
        <end position="686"/>
    </location>
</feature>
<feature type="compositionally biased region" description="Polar residues" evidence="1">
    <location>
        <begin position="670"/>
        <end position="682"/>
    </location>
</feature>
<evidence type="ECO:0008006" key="5">
    <source>
        <dbReference type="Google" id="ProtNLM"/>
    </source>
</evidence>
<dbReference type="OrthoDB" id="3661198at2"/>
<feature type="region of interest" description="Disordered" evidence="1">
    <location>
        <begin position="241"/>
        <end position="266"/>
    </location>
</feature>
<dbReference type="Proteomes" id="UP000241118">
    <property type="component" value="Unassembled WGS sequence"/>
</dbReference>
<dbReference type="RefSeq" id="WP_146173861.1">
    <property type="nucleotide sequence ID" value="NZ_PYAX01000005.1"/>
</dbReference>
<gene>
    <name evidence="3" type="ORF">B0I31_105254</name>
</gene>
<accession>A0A2P8IA14</accession>
<feature type="region of interest" description="Disordered" evidence="1">
    <location>
        <begin position="807"/>
        <end position="835"/>
    </location>
</feature>
<feature type="region of interest" description="Disordered" evidence="1">
    <location>
        <begin position="545"/>
        <end position="579"/>
    </location>
</feature>
<name>A0A2P8IA14_SACCR</name>
<feature type="compositionally biased region" description="Polar residues" evidence="1">
    <location>
        <begin position="762"/>
        <end position="776"/>
    </location>
</feature>
<evidence type="ECO:0000256" key="2">
    <source>
        <dbReference type="SAM" id="SignalP"/>
    </source>
</evidence>
<proteinExistence type="predicted"/>
<feature type="compositionally biased region" description="Polar residues" evidence="1">
    <location>
        <begin position="619"/>
        <end position="644"/>
    </location>
</feature>
<feature type="compositionally biased region" description="Polar residues" evidence="1">
    <location>
        <begin position="293"/>
        <end position="303"/>
    </location>
</feature>
<comment type="caution">
    <text evidence="3">The sequence shown here is derived from an EMBL/GenBank/DDBJ whole genome shotgun (WGS) entry which is preliminary data.</text>
</comment>
<evidence type="ECO:0000256" key="1">
    <source>
        <dbReference type="SAM" id="MobiDB-lite"/>
    </source>
</evidence>
<dbReference type="AlphaFoldDB" id="A0A2P8IA14"/>
<feature type="region of interest" description="Disordered" evidence="1">
    <location>
        <begin position="285"/>
        <end position="317"/>
    </location>
</feature>
<dbReference type="EMBL" id="PYAX01000005">
    <property type="protein sequence ID" value="PSL55295.1"/>
    <property type="molecule type" value="Genomic_DNA"/>
</dbReference>
<organism evidence="3 4">
    <name type="scientific">Saccharothrix carnea</name>
    <dbReference type="NCBI Taxonomy" id="1280637"/>
    <lineage>
        <taxon>Bacteria</taxon>
        <taxon>Bacillati</taxon>
        <taxon>Actinomycetota</taxon>
        <taxon>Actinomycetes</taxon>
        <taxon>Pseudonocardiales</taxon>
        <taxon>Pseudonocardiaceae</taxon>
        <taxon>Saccharothrix</taxon>
    </lineage>
</organism>